<evidence type="ECO:0000313" key="2">
    <source>
        <dbReference type="Proteomes" id="UP000320496"/>
    </source>
</evidence>
<accession>A0A517Z2H7</accession>
<dbReference type="EMBL" id="CP036275">
    <property type="protein sequence ID" value="QDU36684.1"/>
    <property type="molecule type" value="Genomic_DNA"/>
</dbReference>
<dbReference type="KEGG" id="mri:Mal4_09720"/>
<keyword evidence="2" id="KW-1185">Reference proteome</keyword>
<name>A0A517Z2H7_9PLAN</name>
<proteinExistence type="predicted"/>
<organism evidence="1 2">
    <name type="scientific">Maioricimonas rarisocia</name>
    <dbReference type="NCBI Taxonomy" id="2528026"/>
    <lineage>
        <taxon>Bacteria</taxon>
        <taxon>Pseudomonadati</taxon>
        <taxon>Planctomycetota</taxon>
        <taxon>Planctomycetia</taxon>
        <taxon>Planctomycetales</taxon>
        <taxon>Planctomycetaceae</taxon>
        <taxon>Maioricimonas</taxon>
    </lineage>
</organism>
<gene>
    <name evidence="1" type="ORF">Mal4_09720</name>
</gene>
<dbReference type="Proteomes" id="UP000320496">
    <property type="component" value="Chromosome"/>
</dbReference>
<sequence length="122" mass="13669">MKPALVLAGSHLVCAHDGGQIELEWRDERLVIDASSAPVLESALDAVQRTIPGRLSGRDLLRLLLRMDVPCTLALRGRPLLELHRGSGSPLLRWLGLPGVRRGRLRSRDIPWLVRLMFSRPR</sequence>
<dbReference type="RefSeq" id="WP_145367321.1">
    <property type="nucleotide sequence ID" value="NZ_CP036275.1"/>
</dbReference>
<reference evidence="1 2" key="1">
    <citation type="submission" date="2019-02" db="EMBL/GenBank/DDBJ databases">
        <title>Deep-cultivation of Planctomycetes and their phenomic and genomic characterization uncovers novel biology.</title>
        <authorList>
            <person name="Wiegand S."/>
            <person name="Jogler M."/>
            <person name="Boedeker C."/>
            <person name="Pinto D."/>
            <person name="Vollmers J."/>
            <person name="Rivas-Marin E."/>
            <person name="Kohn T."/>
            <person name="Peeters S.H."/>
            <person name="Heuer A."/>
            <person name="Rast P."/>
            <person name="Oberbeckmann S."/>
            <person name="Bunk B."/>
            <person name="Jeske O."/>
            <person name="Meyerdierks A."/>
            <person name="Storesund J.E."/>
            <person name="Kallscheuer N."/>
            <person name="Luecker S."/>
            <person name="Lage O.M."/>
            <person name="Pohl T."/>
            <person name="Merkel B.J."/>
            <person name="Hornburger P."/>
            <person name="Mueller R.-W."/>
            <person name="Bruemmer F."/>
            <person name="Labrenz M."/>
            <person name="Spormann A.M."/>
            <person name="Op den Camp H."/>
            <person name="Overmann J."/>
            <person name="Amann R."/>
            <person name="Jetten M.S.M."/>
            <person name="Mascher T."/>
            <person name="Medema M.H."/>
            <person name="Devos D.P."/>
            <person name="Kaster A.-K."/>
            <person name="Ovreas L."/>
            <person name="Rohde M."/>
            <person name="Galperin M.Y."/>
            <person name="Jogler C."/>
        </authorList>
    </citation>
    <scope>NUCLEOTIDE SEQUENCE [LARGE SCALE GENOMIC DNA]</scope>
    <source>
        <strain evidence="1 2">Mal4</strain>
    </source>
</reference>
<dbReference type="AlphaFoldDB" id="A0A517Z2H7"/>
<protein>
    <submittedName>
        <fullName evidence="1">Uncharacterized protein</fullName>
    </submittedName>
</protein>
<evidence type="ECO:0000313" key="1">
    <source>
        <dbReference type="EMBL" id="QDU36684.1"/>
    </source>
</evidence>